<keyword evidence="3" id="KW-1185">Reference proteome</keyword>
<evidence type="ECO:0000256" key="1">
    <source>
        <dbReference type="SAM" id="Phobius"/>
    </source>
</evidence>
<keyword evidence="1" id="KW-1133">Transmembrane helix</keyword>
<sequence>MFFATEVSSTAYWTMAVAVFYAARFATSAAPPSPDENIENKTTAPVYYCDDSSHCPSGHGFNRCENHLCMCDENFYRVYNSTSNQSSCFKCSLFQESCALTHCCQNSQATFCVNNVCMCKPGMEDECLSIVYRGRYTPTLGIQLANTLSVSFAFVFLAITFVAVVRKMFRCSFFRCDSLSRVSSNSSLNEFVKQKMQNRPPVYDDIEKDRKVPTENNVPPPAYSTLNFDRPSISSYCGRAARLNPTFSISDDVDMLPPPNYSTFTTVTNHHHHHPVTGRAANNEIILTQPIYENSPLRRT</sequence>
<accession>A0A5E4MCF7</accession>
<evidence type="ECO:0000313" key="3">
    <source>
        <dbReference type="Proteomes" id="UP000325440"/>
    </source>
</evidence>
<dbReference type="OrthoDB" id="6612212at2759"/>
<dbReference type="AlphaFoldDB" id="A0A5E4MCF7"/>
<keyword evidence="1" id="KW-0472">Membrane</keyword>
<feature type="transmembrane region" description="Helical" evidence="1">
    <location>
        <begin position="144"/>
        <end position="165"/>
    </location>
</feature>
<gene>
    <name evidence="2" type="ORF">CINCED_3A022212</name>
</gene>
<proteinExistence type="predicted"/>
<dbReference type="Proteomes" id="UP000325440">
    <property type="component" value="Unassembled WGS sequence"/>
</dbReference>
<reference evidence="2 3" key="1">
    <citation type="submission" date="2019-08" db="EMBL/GenBank/DDBJ databases">
        <authorList>
            <person name="Alioto T."/>
            <person name="Alioto T."/>
            <person name="Gomez Garrido J."/>
        </authorList>
    </citation>
    <scope>NUCLEOTIDE SEQUENCE [LARGE SCALE GENOMIC DNA]</scope>
</reference>
<evidence type="ECO:0008006" key="4">
    <source>
        <dbReference type="Google" id="ProtNLM"/>
    </source>
</evidence>
<evidence type="ECO:0000313" key="2">
    <source>
        <dbReference type="EMBL" id="VVC28526.1"/>
    </source>
</evidence>
<dbReference type="EMBL" id="CABPRJ010000481">
    <property type="protein sequence ID" value="VVC28526.1"/>
    <property type="molecule type" value="Genomic_DNA"/>
</dbReference>
<protein>
    <recommendedName>
        <fullName evidence="4">EB domain-containing protein</fullName>
    </recommendedName>
</protein>
<organism evidence="2 3">
    <name type="scientific">Cinara cedri</name>
    <dbReference type="NCBI Taxonomy" id="506608"/>
    <lineage>
        <taxon>Eukaryota</taxon>
        <taxon>Metazoa</taxon>
        <taxon>Ecdysozoa</taxon>
        <taxon>Arthropoda</taxon>
        <taxon>Hexapoda</taxon>
        <taxon>Insecta</taxon>
        <taxon>Pterygota</taxon>
        <taxon>Neoptera</taxon>
        <taxon>Paraneoptera</taxon>
        <taxon>Hemiptera</taxon>
        <taxon>Sternorrhyncha</taxon>
        <taxon>Aphidomorpha</taxon>
        <taxon>Aphidoidea</taxon>
        <taxon>Aphididae</taxon>
        <taxon>Lachninae</taxon>
        <taxon>Cinara</taxon>
    </lineage>
</organism>
<name>A0A5E4MCF7_9HEMI</name>
<keyword evidence="1" id="KW-0812">Transmembrane</keyword>